<dbReference type="EMBL" id="ML119693">
    <property type="protein sequence ID" value="RPA79916.1"/>
    <property type="molecule type" value="Genomic_DNA"/>
</dbReference>
<dbReference type="AlphaFoldDB" id="A0A3N4I3E4"/>
<reference evidence="1 2" key="1">
    <citation type="journal article" date="2018" name="Nat. Ecol. Evol.">
        <title>Pezizomycetes genomes reveal the molecular basis of ectomycorrhizal truffle lifestyle.</title>
        <authorList>
            <person name="Murat C."/>
            <person name="Payen T."/>
            <person name="Noel B."/>
            <person name="Kuo A."/>
            <person name="Morin E."/>
            <person name="Chen J."/>
            <person name="Kohler A."/>
            <person name="Krizsan K."/>
            <person name="Balestrini R."/>
            <person name="Da Silva C."/>
            <person name="Montanini B."/>
            <person name="Hainaut M."/>
            <person name="Levati E."/>
            <person name="Barry K.W."/>
            <person name="Belfiori B."/>
            <person name="Cichocki N."/>
            <person name="Clum A."/>
            <person name="Dockter R.B."/>
            <person name="Fauchery L."/>
            <person name="Guy J."/>
            <person name="Iotti M."/>
            <person name="Le Tacon F."/>
            <person name="Lindquist E.A."/>
            <person name="Lipzen A."/>
            <person name="Malagnac F."/>
            <person name="Mello A."/>
            <person name="Molinier V."/>
            <person name="Miyauchi S."/>
            <person name="Poulain J."/>
            <person name="Riccioni C."/>
            <person name="Rubini A."/>
            <person name="Sitrit Y."/>
            <person name="Splivallo R."/>
            <person name="Traeger S."/>
            <person name="Wang M."/>
            <person name="Zifcakova L."/>
            <person name="Wipf D."/>
            <person name="Zambonelli A."/>
            <person name="Paolocci F."/>
            <person name="Nowrousian M."/>
            <person name="Ottonello S."/>
            <person name="Baldrian P."/>
            <person name="Spatafora J.W."/>
            <person name="Henrissat B."/>
            <person name="Nagy L.G."/>
            <person name="Aury J.M."/>
            <person name="Wincker P."/>
            <person name="Grigoriev I.V."/>
            <person name="Bonfante P."/>
            <person name="Martin F.M."/>
        </authorList>
    </citation>
    <scope>NUCLEOTIDE SEQUENCE [LARGE SCALE GENOMIC DNA]</scope>
    <source>
        <strain evidence="1 2">RN42</strain>
    </source>
</reference>
<sequence>MFYEHLTLGENLAKVIEDGRDDWWRMENHAAFSRLLSVALATYYRDTRPDLPELPEYNDDPDDVRNQPGNFLADITTRTVYVGPLLSTFADLLVFYVDEFYPYMLVHFPGEVNESQSYADGVQDRFFLMYRRLVALLSERVERRMARDAQIQLVLLCLRNCMDGLRSVFKSSGGLEALETVFIRYSFLVGFLSRIRSERMEILLWRYIEETVEKRADIVNEIEQRTGLGRAVDPWTRSEKYEIDIGK</sequence>
<evidence type="ECO:0000313" key="2">
    <source>
        <dbReference type="Proteomes" id="UP000275078"/>
    </source>
</evidence>
<dbReference type="Proteomes" id="UP000275078">
    <property type="component" value="Unassembled WGS sequence"/>
</dbReference>
<evidence type="ECO:0000313" key="1">
    <source>
        <dbReference type="EMBL" id="RPA79916.1"/>
    </source>
</evidence>
<protein>
    <submittedName>
        <fullName evidence="1">Uncharacterized protein</fullName>
    </submittedName>
</protein>
<name>A0A3N4I3E4_ASCIM</name>
<proteinExistence type="predicted"/>
<organism evidence="1 2">
    <name type="scientific">Ascobolus immersus RN42</name>
    <dbReference type="NCBI Taxonomy" id="1160509"/>
    <lineage>
        <taxon>Eukaryota</taxon>
        <taxon>Fungi</taxon>
        <taxon>Dikarya</taxon>
        <taxon>Ascomycota</taxon>
        <taxon>Pezizomycotina</taxon>
        <taxon>Pezizomycetes</taxon>
        <taxon>Pezizales</taxon>
        <taxon>Ascobolaceae</taxon>
        <taxon>Ascobolus</taxon>
    </lineage>
</organism>
<accession>A0A3N4I3E4</accession>
<gene>
    <name evidence="1" type="ORF">BJ508DRAFT_415596</name>
</gene>
<keyword evidence="2" id="KW-1185">Reference proteome</keyword>